<dbReference type="Gene3D" id="3.40.30.10">
    <property type="entry name" value="Glutaredoxin"/>
    <property type="match status" value="1"/>
</dbReference>
<dbReference type="RefSeq" id="WP_133583926.1">
    <property type="nucleotide sequence ID" value="NZ_SNYV01000011.1"/>
</dbReference>
<dbReference type="PANTHER" id="PTHR42852">
    <property type="entry name" value="THIOL:DISULFIDE INTERCHANGE PROTEIN DSBE"/>
    <property type="match status" value="1"/>
</dbReference>
<evidence type="ECO:0000313" key="6">
    <source>
        <dbReference type="EMBL" id="TDQ80185.1"/>
    </source>
</evidence>
<name>A0A4R6WP54_9SPHI</name>
<evidence type="ECO:0000256" key="1">
    <source>
        <dbReference type="ARBA" id="ARBA00004196"/>
    </source>
</evidence>
<keyword evidence="6" id="KW-0413">Isomerase</keyword>
<dbReference type="EMBL" id="SNYV01000011">
    <property type="protein sequence ID" value="TDQ80185.1"/>
    <property type="molecule type" value="Genomic_DNA"/>
</dbReference>
<dbReference type="SUPFAM" id="SSF52833">
    <property type="entry name" value="Thioredoxin-like"/>
    <property type="match status" value="1"/>
</dbReference>
<evidence type="ECO:0000313" key="7">
    <source>
        <dbReference type="Proteomes" id="UP000295292"/>
    </source>
</evidence>
<dbReference type="InterPro" id="IPR050553">
    <property type="entry name" value="Thioredoxin_ResA/DsbE_sf"/>
</dbReference>
<protein>
    <submittedName>
        <fullName evidence="6">Thiol-disulfide isomerase/thioredoxin</fullName>
    </submittedName>
</protein>
<dbReference type="AlphaFoldDB" id="A0A4R6WP54"/>
<dbReference type="InterPro" id="IPR013740">
    <property type="entry name" value="Redoxin"/>
</dbReference>
<dbReference type="GO" id="GO:0016853">
    <property type="term" value="F:isomerase activity"/>
    <property type="evidence" value="ECO:0007669"/>
    <property type="project" value="UniProtKB-KW"/>
</dbReference>
<dbReference type="GO" id="GO:0016491">
    <property type="term" value="F:oxidoreductase activity"/>
    <property type="evidence" value="ECO:0007669"/>
    <property type="project" value="InterPro"/>
</dbReference>
<evidence type="ECO:0000256" key="2">
    <source>
        <dbReference type="ARBA" id="ARBA00022748"/>
    </source>
</evidence>
<organism evidence="6 7">
    <name type="scientific">Sphingobacterium yanglingense</name>
    <dbReference type="NCBI Taxonomy" id="1437280"/>
    <lineage>
        <taxon>Bacteria</taxon>
        <taxon>Pseudomonadati</taxon>
        <taxon>Bacteroidota</taxon>
        <taxon>Sphingobacteriia</taxon>
        <taxon>Sphingobacteriales</taxon>
        <taxon>Sphingobacteriaceae</taxon>
        <taxon>Sphingobacterium</taxon>
    </lineage>
</organism>
<dbReference type="InterPro" id="IPR013766">
    <property type="entry name" value="Thioredoxin_domain"/>
</dbReference>
<gene>
    <name evidence="6" type="ORF">CLV99_1642</name>
</gene>
<dbReference type="GO" id="GO:0030313">
    <property type="term" value="C:cell envelope"/>
    <property type="evidence" value="ECO:0007669"/>
    <property type="project" value="UniProtKB-SubCell"/>
</dbReference>
<dbReference type="InterPro" id="IPR036249">
    <property type="entry name" value="Thioredoxin-like_sf"/>
</dbReference>
<accession>A0A4R6WP54</accession>
<dbReference type="PROSITE" id="PS51352">
    <property type="entry name" value="THIOREDOXIN_2"/>
    <property type="match status" value="1"/>
</dbReference>
<evidence type="ECO:0000256" key="3">
    <source>
        <dbReference type="ARBA" id="ARBA00023157"/>
    </source>
</evidence>
<evidence type="ECO:0000259" key="5">
    <source>
        <dbReference type="PROSITE" id="PS51352"/>
    </source>
</evidence>
<feature type="domain" description="Thioredoxin" evidence="5">
    <location>
        <begin position="332"/>
        <end position="469"/>
    </location>
</feature>
<dbReference type="PANTHER" id="PTHR42852:SF6">
    <property type="entry name" value="THIOL:DISULFIDE INTERCHANGE PROTEIN DSBE"/>
    <property type="match status" value="1"/>
</dbReference>
<proteinExistence type="predicted"/>
<keyword evidence="7" id="KW-1185">Reference proteome</keyword>
<sequence length="469" mass="54560">MKHILLVPVALLLSVWCYGKSILSGVLPKEKNASYNLFIKELRTTSAIDNPIEMEITAGPNNRYQFDVSINKPTFFNLSIVVESNDGHKTNSNTVLYLEPKQHLKLSYLMQGNMVIRPNYQKVNNKNNKLLIEIQHRLMELNRELYYQKFEPIQGKTMLNRFYQLSDSILSKHRIHPEVRKYIQFYTFDEYNAALYRNSMELSKKEKADNSTYYTQPKDPLYFFNDPMLLGFYTGISNIINYLDIACGMRPYSQRKSLAEIKKQYDILDKLITNGETKDQVLARLLGNYVTRYQAGDSFEQDLEAYKETAVNINNEELRTQNIRSFENLRYTLPGADCPPIPLIKSSGDTLSLNDYKGKYLLIDLWASWCVPCIKMMPHLQALEKAYADKNIVFVALSIDSDRLKWLNKINELHLEGHQLLDQKSEFARLLNVTGIPHYMLYDPQGKLIHYKTATPDSQQFKELLDSYL</sequence>
<keyword evidence="4" id="KW-0676">Redox-active center</keyword>
<dbReference type="Proteomes" id="UP000295292">
    <property type="component" value="Unassembled WGS sequence"/>
</dbReference>
<dbReference type="GO" id="GO:0017004">
    <property type="term" value="P:cytochrome complex assembly"/>
    <property type="evidence" value="ECO:0007669"/>
    <property type="project" value="UniProtKB-KW"/>
</dbReference>
<keyword evidence="2" id="KW-0201">Cytochrome c-type biogenesis</keyword>
<reference evidence="6 7" key="1">
    <citation type="submission" date="2019-03" db="EMBL/GenBank/DDBJ databases">
        <title>Genomic Encyclopedia of Archaeal and Bacterial Type Strains, Phase II (KMG-II): from individual species to whole genera.</title>
        <authorList>
            <person name="Goeker M."/>
        </authorList>
    </citation>
    <scope>NUCLEOTIDE SEQUENCE [LARGE SCALE GENOMIC DNA]</scope>
    <source>
        <strain evidence="6 7">DSM 28353</strain>
    </source>
</reference>
<comment type="caution">
    <text evidence="6">The sequence shown here is derived from an EMBL/GenBank/DDBJ whole genome shotgun (WGS) entry which is preliminary data.</text>
</comment>
<keyword evidence="3" id="KW-1015">Disulfide bond</keyword>
<dbReference type="CDD" id="cd02966">
    <property type="entry name" value="TlpA_like_family"/>
    <property type="match status" value="1"/>
</dbReference>
<comment type="subcellular location">
    <subcellularLocation>
        <location evidence="1">Cell envelope</location>
    </subcellularLocation>
</comment>
<dbReference type="Pfam" id="PF08534">
    <property type="entry name" value="Redoxin"/>
    <property type="match status" value="1"/>
</dbReference>
<evidence type="ECO:0000256" key="4">
    <source>
        <dbReference type="ARBA" id="ARBA00023284"/>
    </source>
</evidence>
<dbReference type="OrthoDB" id="1095575at2"/>